<keyword evidence="3" id="KW-1185">Reference proteome</keyword>
<keyword evidence="1" id="KW-0812">Transmembrane</keyword>
<dbReference type="EMBL" id="CAKMRJ010000113">
    <property type="protein sequence ID" value="CAH1418747.1"/>
    <property type="molecule type" value="Genomic_DNA"/>
</dbReference>
<dbReference type="PANTHER" id="PTHR10046">
    <property type="entry name" value="ATP DEPENDENT LON PROTEASE FAMILY MEMBER"/>
    <property type="match status" value="1"/>
</dbReference>
<protein>
    <submittedName>
        <fullName evidence="2">Uncharacterized protein</fullName>
    </submittedName>
</protein>
<dbReference type="InterPro" id="IPR027417">
    <property type="entry name" value="P-loop_NTPase"/>
</dbReference>
<reference evidence="2 3" key="1">
    <citation type="submission" date="2022-01" db="EMBL/GenBank/DDBJ databases">
        <authorList>
            <person name="Xiong W."/>
            <person name="Schranz E."/>
        </authorList>
    </citation>
    <scope>NUCLEOTIDE SEQUENCE [LARGE SCALE GENOMIC DNA]</scope>
</reference>
<gene>
    <name evidence="2" type="ORF">LVIROSA_LOCUS6328</name>
</gene>
<evidence type="ECO:0000313" key="2">
    <source>
        <dbReference type="EMBL" id="CAH1418747.1"/>
    </source>
</evidence>
<dbReference type="GO" id="GO:0005524">
    <property type="term" value="F:ATP binding"/>
    <property type="evidence" value="ECO:0007669"/>
    <property type="project" value="InterPro"/>
</dbReference>
<keyword evidence="1" id="KW-1133">Transmembrane helix</keyword>
<accession>A0AAU9LWM9</accession>
<dbReference type="InterPro" id="IPR027065">
    <property type="entry name" value="Lon_Prtase"/>
</dbReference>
<evidence type="ECO:0000313" key="3">
    <source>
        <dbReference type="Proteomes" id="UP001157418"/>
    </source>
</evidence>
<dbReference type="GO" id="GO:0004176">
    <property type="term" value="F:ATP-dependent peptidase activity"/>
    <property type="evidence" value="ECO:0007669"/>
    <property type="project" value="InterPro"/>
</dbReference>
<evidence type="ECO:0000256" key="1">
    <source>
        <dbReference type="SAM" id="Phobius"/>
    </source>
</evidence>
<dbReference type="Gene3D" id="3.40.50.300">
    <property type="entry name" value="P-loop containing nucleotide triphosphate hydrolases"/>
    <property type="match status" value="1"/>
</dbReference>
<organism evidence="2 3">
    <name type="scientific">Lactuca virosa</name>
    <dbReference type="NCBI Taxonomy" id="75947"/>
    <lineage>
        <taxon>Eukaryota</taxon>
        <taxon>Viridiplantae</taxon>
        <taxon>Streptophyta</taxon>
        <taxon>Embryophyta</taxon>
        <taxon>Tracheophyta</taxon>
        <taxon>Spermatophyta</taxon>
        <taxon>Magnoliopsida</taxon>
        <taxon>eudicotyledons</taxon>
        <taxon>Gunneridae</taxon>
        <taxon>Pentapetalae</taxon>
        <taxon>asterids</taxon>
        <taxon>campanulids</taxon>
        <taxon>Asterales</taxon>
        <taxon>Asteraceae</taxon>
        <taxon>Cichorioideae</taxon>
        <taxon>Cichorieae</taxon>
        <taxon>Lactucinae</taxon>
        <taxon>Lactuca</taxon>
    </lineage>
</organism>
<proteinExistence type="predicted"/>
<dbReference type="Proteomes" id="UP001157418">
    <property type="component" value="Unassembled WGS sequence"/>
</dbReference>
<dbReference type="GO" id="GO:0004252">
    <property type="term" value="F:serine-type endopeptidase activity"/>
    <property type="evidence" value="ECO:0007669"/>
    <property type="project" value="InterPro"/>
</dbReference>
<keyword evidence="1" id="KW-0472">Membrane</keyword>
<comment type="caution">
    <text evidence="2">The sequence shown here is derived from an EMBL/GenBank/DDBJ whole genome shotgun (WGS) entry which is preliminary data.</text>
</comment>
<feature type="transmembrane region" description="Helical" evidence="1">
    <location>
        <begin position="17"/>
        <end position="35"/>
    </location>
</feature>
<name>A0AAU9LWM9_9ASTR</name>
<dbReference type="GO" id="GO:0030163">
    <property type="term" value="P:protein catabolic process"/>
    <property type="evidence" value="ECO:0007669"/>
    <property type="project" value="InterPro"/>
</dbReference>
<sequence length="267" mass="30552">MRDDFILYPIERHRYRLWWWGFFVFLSGGPTVYILHRHHHFPFMSFVSGRYIFYMSVEKNCCIEAVNMLKGSAHVVFVEMPKRRFLNLLQSWNWGLIWMIEAPRTNKVYQILTNLMGKVNKNPTDIQVGVAARALHLSRGVEKPSGRVTYIVVLQGLSRFGVEELNTIGTYTTARISPIDMTKAAETGCKKPDIMLCGLGRCRENIIANAAALGRKFIRISLGGVKDDADIKAHGRTYIGSMSGRLIDGLKLEIRKKKKQTQRQSRS</sequence>
<dbReference type="AlphaFoldDB" id="A0AAU9LWM9"/>